<reference evidence="4" key="4">
    <citation type="journal article" date="2008" name="Nucleic Acids Res.">
        <title>The rice annotation project database (RAP-DB): 2008 update.</title>
        <authorList>
            <consortium name="The rice annotation project (RAP)"/>
        </authorList>
    </citation>
    <scope>GENOME REANNOTATION</scope>
    <source>
        <strain evidence="4">cv. Nipponbare</strain>
    </source>
</reference>
<dbReference type="EMBL" id="AP003538">
    <property type="protein sequence ID" value="BAD68500.1"/>
    <property type="molecule type" value="Genomic_DNA"/>
</dbReference>
<reference evidence="2" key="1">
    <citation type="submission" date="2000-12" db="EMBL/GenBank/DDBJ databases">
        <title>Oryza sativa nipponbare(GA3) genomic DNA, chromosome 6, PAC clone:P0038C05.</title>
        <authorList>
            <person name="Sasaki T."/>
            <person name="Matsumoto T."/>
            <person name="Yamamoto K."/>
        </authorList>
    </citation>
    <scope>NUCLEOTIDE SEQUENCE</scope>
</reference>
<protein>
    <submittedName>
        <fullName evidence="3">Uncharacterized protein</fullName>
    </submittedName>
</protein>
<reference evidence="3" key="2">
    <citation type="submission" date="2001-04" db="EMBL/GenBank/DDBJ databases">
        <title>Oryza sativa nipponbare(GA3) genomic DNA, chromosome 6, BAC clone:OSJNBa0059O19.</title>
        <authorList>
            <person name="Sasaki T."/>
            <person name="Matsumoto T."/>
            <person name="Yamamoto K."/>
        </authorList>
    </citation>
    <scope>NUCLEOTIDE SEQUENCE</scope>
</reference>
<feature type="region of interest" description="Disordered" evidence="1">
    <location>
        <begin position="48"/>
        <end position="82"/>
    </location>
</feature>
<evidence type="ECO:0000313" key="2">
    <source>
        <dbReference type="EMBL" id="BAD68035.1"/>
    </source>
</evidence>
<evidence type="ECO:0000256" key="1">
    <source>
        <dbReference type="SAM" id="MobiDB-lite"/>
    </source>
</evidence>
<gene>
    <name evidence="3" type="ORF">OSJNBa0059O19.2</name>
    <name evidence="2" type="ORF">P0038C05.43</name>
</gene>
<evidence type="ECO:0000313" key="4">
    <source>
        <dbReference type="Proteomes" id="UP000000763"/>
    </source>
</evidence>
<feature type="compositionally biased region" description="Polar residues" evidence="1">
    <location>
        <begin position="140"/>
        <end position="154"/>
    </location>
</feature>
<dbReference type="EMBL" id="AP003044">
    <property type="protein sequence ID" value="BAD68035.1"/>
    <property type="molecule type" value="Genomic_DNA"/>
</dbReference>
<feature type="compositionally biased region" description="Basic and acidic residues" evidence="1">
    <location>
        <begin position="56"/>
        <end position="69"/>
    </location>
</feature>
<dbReference type="Proteomes" id="UP000000763">
    <property type="component" value="Chromosome 6"/>
</dbReference>
<evidence type="ECO:0000313" key="3">
    <source>
        <dbReference type="EMBL" id="BAD68500.1"/>
    </source>
</evidence>
<proteinExistence type="predicted"/>
<sequence>MPRLPLSVNGLSVLRHRHCLPVHLPVSCVRLRRHGRTGPQCRQLLRAKEVGSSSPETEREARRCGDRTSCRRHHSGRRSAADSVKCALAHADVCVRVPARERRRDSAAATRTRMGPRSIQLKGLLRRRRADADAARRGPQSPQRRVSPGGTNHRSGSRAPATQPMSAPALPDELWTDHDLLERCSKLLSSIDVFAAIFVAAVAEAEAASSATATTTAAAAVASWG</sequence>
<feature type="region of interest" description="Disordered" evidence="1">
    <location>
        <begin position="100"/>
        <end position="171"/>
    </location>
</feature>
<organism evidence="3 4">
    <name type="scientific">Oryza sativa subsp. japonica</name>
    <name type="common">Rice</name>
    <dbReference type="NCBI Taxonomy" id="39947"/>
    <lineage>
        <taxon>Eukaryota</taxon>
        <taxon>Viridiplantae</taxon>
        <taxon>Streptophyta</taxon>
        <taxon>Embryophyta</taxon>
        <taxon>Tracheophyta</taxon>
        <taxon>Spermatophyta</taxon>
        <taxon>Magnoliopsida</taxon>
        <taxon>Liliopsida</taxon>
        <taxon>Poales</taxon>
        <taxon>Poaceae</taxon>
        <taxon>BOP clade</taxon>
        <taxon>Oryzoideae</taxon>
        <taxon>Oryzeae</taxon>
        <taxon>Oryzinae</taxon>
        <taxon>Oryza</taxon>
        <taxon>Oryza sativa</taxon>
    </lineage>
</organism>
<reference evidence="4" key="3">
    <citation type="journal article" date="2005" name="Nature">
        <title>The map-based sequence of the rice genome.</title>
        <authorList>
            <consortium name="International rice genome sequencing project (IRGSP)"/>
            <person name="Matsumoto T."/>
            <person name="Wu J."/>
            <person name="Kanamori H."/>
            <person name="Katayose Y."/>
            <person name="Fujisawa M."/>
            <person name="Namiki N."/>
            <person name="Mizuno H."/>
            <person name="Yamamoto K."/>
            <person name="Antonio B.A."/>
            <person name="Baba T."/>
            <person name="Sakata K."/>
            <person name="Nagamura Y."/>
            <person name="Aoki H."/>
            <person name="Arikawa K."/>
            <person name="Arita K."/>
            <person name="Bito T."/>
            <person name="Chiden Y."/>
            <person name="Fujitsuka N."/>
            <person name="Fukunaka R."/>
            <person name="Hamada M."/>
            <person name="Harada C."/>
            <person name="Hayashi A."/>
            <person name="Hijishita S."/>
            <person name="Honda M."/>
            <person name="Hosokawa S."/>
            <person name="Ichikawa Y."/>
            <person name="Idonuma A."/>
            <person name="Iijima M."/>
            <person name="Ikeda M."/>
            <person name="Ikeno M."/>
            <person name="Ito K."/>
            <person name="Ito S."/>
            <person name="Ito T."/>
            <person name="Ito Y."/>
            <person name="Ito Y."/>
            <person name="Iwabuchi A."/>
            <person name="Kamiya K."/>
            <person name="Karasawa W."/>
            <person name="Kurita K."/>
            <person name="Katagiri S."/>
            <person name="Kikuta A."/>
            <person name="Kobayashi H."/>
            <person name="Kobayashi N."/>
            <person name="Machita K."/>
            <person name="Maehara T."/>
            <person name="Masukawa M."/>
            <person name="Mizubayashi T."/>
            <person name="Mukai Y."/>
            <person name="Nagasaki H."/>
            <person name="Nagata Y."/>
            <person name="Naito S."/>
            <person name="Nakashima M."/>
            <person name="Nakama Y."/>
            <person name="Nakamichi Y."/>
            <person name="Nakamura M."/>
            <person name="Meguro A."/>
            <person name="Negishi M."/>
            <person name="Ohta I."/>
            <person name="Ohta T."/>
            <person name="Okamoto M."/>
            <person name="Ono N."/>
            <person name="Saji S."/>
            <person name="Sakaguchi M."/>
            <person name="Sakai K."/>
            <person name="Shibata M."/>
            <person name="Shimokawa T."/>
            <person name="Song J."/>
            <person name="Takazaki Y."/>
            <person name="Terasawa K."/>
            <person name="Tsugane M."/>
            <person name="Tsuji K."/>
            <person name="Ueda S."/>
            <person name="Waki K."/>
            <person name="Yamagata H."/>
            <person name="Yamamoto M."/>
            <person name="Yamamoto S."/>
            <person name="Yamane H."/>
            <person name="Yoshiki S."/>
            <person name="Yoshihara R."/>
            <person name="Yukawa K."/>
            <person name="Zhong H."/>
            <person name="Yano M."/>
            <person name="Yuan Q."/>
            <person name="Ouyang S."/>
            <person name="Liu J."/>
            <person name="Jones K.M."/>
            <person name="Gansberger K."/>
            <person name="Moffat K."/>
            <person name="Hill J."/>
            <person name="Bera J."/>
            <person name="Fadrosh D."/>
            <person name="Jin S."/>
            <person name="Johri S."/>
            <person name="Kim M."/>
            <person name="Overton L."/>
            <person name="Reardon M."/>
            <person name="Tsitrin T."/>
            <person name="Vuong H."/>
            <person name="Weaver B."/>
            <person name="Ciecko A."/>
            <person name="Tallon L."/>
            <person name="Jackson J."/>
            <person name="Pai G."/>
            <person name="Aken S.V."/>
            <person name="Utterback T."/>
            <person name="Reidmuller S."/>
            <person name="Feldblyum T."/>
            <person name="Hsiao J."/>
            <person name="Zismann V."/>
            <person name="Iobst S."/>
            <person name="de Vazeille A.R."/>
            <person name="Buell C.R."/>
            <person name="Ying K."/>
            <person name="Li Y."/>
            <person name="Lu T."/>
            <person name="Huang Y."/>
            <person name="Zhao Q."/>
            <person name="Feng Q."/>
            <person name="Zhang L."/>
            <person name="Zhu J."/>
            <person name="Weng Q."/>
            <person name="Mu J."/>
            <person name="Lu Y."/>
            <person name="Fan D."/>
            <person name="Liu Y."/>
            <person name="Guan J."/>
            <person name="Zhang Y."/>
            <person name="Yu S."/>
            <person name="Liu X."/>
            <person name="Zhang Y."/>
            <person name="Hong G."/>
            <person name="Han B."/>
            <person name="Choisne N."/>
            <person name="Demange N."/>
            <person name="Orjeda G."/>
            <person name="Samain S."/>
            <person name="Cattolico L."/>
            <person name="Pelletier E."/>
            <person name="Couloux A."/>
            <person name="Segurens B."/>
            <person name="Wincker P."/>
            <person name="D'Hont A."/>
            <person name="Scarpelli C."/>
            <person name="Weissenbach J."/>
            <person name="Salanoubat M."/>
            <person name="Quetier F."/>
            <person name="Yu Y."/>
            <person name="Kim H.R."/>
            <person name="Rambo T."/>
            <person name="Currie J."/>
            <person name="Collura K."/>
            <person name="Luo M."/>
            <person name="Yang T."/>
            <person name="Ammiraju J.S.S."/>
            <person name="Engler F."/>
            <person name="Soderlund C."/>
            <person name="Wing R.A."/>
            <person name="Palmer L.E."/>
            <person name="de la Bastide M."/>
            <person name="Spiegel L."/>
            <person name="Nascimento L."/>
            <person name="Zutavern T."/>
            <person name="O'Shaughnessy A."/>
            <person name="Dike S."/>
            <person name="Dedhia N."/>
            <person name="Preston R."/>
            <person name="Balija V."/>
            <person name="McCombie W.R."/>
            <person name="Chow T."/>
            <person name="Chen H."/>
            <person name="Chung M."/>
            <person name="Chen C."/>
            <person name="Shaw J."/>
            <person name="Wu H."/>
            <person name="Hsiao K."/>
            <person name="Chao Y."/>
            <person name="Chu M."/>
            <person name="Cheng C."/>
            <person name="Hour A."/>
            <person name="Lee P."/>
            <person name="Lin S."/>
            <person name="Lin Y."/>
            <person name="Liou J."/>
            <person name="Liu S."/>
            <person name="Hsing Y."/>
            <person name="Raghuvanshi S."/>
            <person name="Mohanty A."/>
            <person name="Bharti A.K."/>
            <person name="Gaur A."/>
            <person name="Gupta V."/>
            <person name="Kumar D."/>
            <person name="Ravi V."/>
            <person name="Vij S."/>
            <person name="Kapur A."/>
            <person name="Khurana P."/>
            <person name="Khurana P."/>
            <person name="Khurana J.P."/>
            <person name="Tyagi A.K."/>
            <person name="Gaikwad K."/>
            <person name="Singh A."/>
            <person name="Dalal V."/>
            <person name="Srivastava S."/>
            <person name="Dixit A."/>
            <person name="Pal A.K."/>
            <person name="Ghazi I.A."/>
            <person name="Yadav M."/>
            <person name="Pandit A."/>
            <person name="Bhargava A."/>
            <person name="Sureshbabu K."/>
            <person name="Batra K."/>
            <person name="Sharma T.R."/>
            <person name="Mohapatra T."/>
            <person name="Singh N.K."/>
            <person name="Messing J."/>
            <person name="Nelson A.B."/>
            <person name="Fuks G."/>
            <person name="Kavchok S."/>
            <person name="Keizer G."/>
            <person name="Linton E."/>
            <person name="Llaca V."/>
            <person name="Song R."/>
            <person name="Tanyolac B."/>
            <person name="Young S."/>
            <person name="Ho-Il K."/>
            <person name="Hahn J.H."/>
            <person name="Sangsakoo G."/>
            <person name="Vanavichit A."/>
            <person name="de Mattos Luiz.A.T."/>
            <person name="Zimmer P.D."/>
            <person name="Malone G."/>
            <person name="Dellagostin O."/>
            <person name="de Oliveira A.C."/>
            <person name="Bevan M."/>
            <person name="Bancroft I."/>
            <person name="Minx P."/>
            <person name="Cordum H."/>
            <person name="Wilson R."/>
            <person name="Cheng Z."/>
            <person name="Jin W."/>
            <person name="Jiang J."/>
            <person name="Leong S.A."/>
            <person name="Iwama H."/>
            <person name="Gojobori T."/>
            <person name="Itoh T."/>
            <person name="Niimura Y."/>
            <person name="Fujii Y."/>
            <person name="Habara T."/>
            <person name="Sakai H."/>
            <person name="Sato Y."/>
            <person name="Wilson G."/>
            <person name="Kumar K."/>
            <person name="McCouch S."/>
            <person name="Juretic N."/>
            <person name="Hoen D."/>
            <person name="Wright S."/>
            <person name="Bruskiewich R."/>
            <person name="Bureau T."/>
            <person name="Miyao A."/>
            <person name="Hirochika H."/>
            <person name="Nishikawa T."/>
            <person name="Kadowaki K."/>
            <person name="Sugiura M."/>
            <person name="Burr B."/>
            <person name="Sasaki T."/>
        </authorList>
    </citation>
    <scope>NUCLEOTIDE SEQUENCE [LARGE SCALE GENOMIC DNA]</scope>
    <source>
        <strain evidence="4">cv. Nipponbare</strain>
    </source>
</reference>
<name>Q5VPX3_ORYSJ</name>
<accession>Q5VPX3</accession>
<dbReference type="AlphaFoldDB" id="Q5VPX3"/>